<gene>
    <name evidence="4" type="ORF">H9714_10370</name>
</gene>
<name>A0A9D2S5P9_9FIRM</name>
<proteinExistence type="predicted"/>
<feature type="region of interest" description="Disordered" evidence="2">
    <location>
        <begin position="292"/>
        <end position="318"/>
    </location>
</feature>
<evidence type="ECO:0000259" key="3">
    <source>
        <dbReference type="Pfam" id="PF12684"/>
    </source>
</evidence>
<reference evidence="4" key="1">
    <citation type="journal article" date="2021" name="PeerJ">
        <title>Extensive microbial diversity within the chicken gut microbiome revealed by metagenomics and culture.</title>
        <authorList>
            <person name="Gilroy R."/>
            <person name="Ravi A."/>
            <person name="Getino M."/>
            <person name="Pursley I."/>
            <person name="Horton D.L."/>
            <person name="Alikhan N.F."/>
            <person name="Baker D."/>
            <person name="Gharbi K."/>
            <person name="Hall N."/>
            <person name="Watson M."/>
            <person name="Adriaenssens E.M."/>
            <person name="Foster-Nyarko E."/>
            <person name="Jarju S."/>
            <person name="Secka A."/>
            <person name="Antonio M."/>
            <person name="Oren A."/>
            <person name="Chaudhuri R.R."/>
            <person name="La Ragione R."/>
            <person name="Hildebrand F."/>
            <person name="Pallen M.J."/>
        </authorList>
    </citation>
    <scope>NUCLEOTIDE SEQUENCE</scope>
    <source>
        <strain evidence="4">CHK189-11263</strain>
    </source>
</reference>
<accession>A0A9D2S5P9</accession>
<protein>
    <submittedName>
        <fullName evidence="4">PD-(D/E)XK nuclease-like domain-containing protein</fullName>
    </submittedName>
</protein>
<dbReference type="AlphaFoldDB" id="A0A9D2S5P9"/>
<organism evidence="4 5">
    <name type="scientific">Candidatus Flavonifractor intestinipullorum</name>
    <dbReference type="NCBI Taxonomy" id="2838587"/>
    <lineage>
        <taxon>Bacteria</taxon>
        <taxon>Bacillati</taxon>
        <taxon>Bacillota</taxon>
        <taxon>Clostridia</taxon>
        <taxon>Eubacteriales</taxon>
        <taxon>Oscillospiraceae</taxon>
        <taxon>Flavonifractor</taxon>
    </lineage>
</organism>
<comment type="caution">
    <text evidence="4">The sequence shown here is derived from an EMBL/GenBank/DDBJ whole genome shotgun (WGS) entry which is preliminary data.</text>
</comment>
<dbReference type="EMBL" id="DWYC01000088">
    <property type="protein sequence ID" value="HJB57943.1"/>
    <property type="molecule type" value="Genomic_DNA"/>
</dbReference>
<evidence type="ECO:0000256" key="2">
    <source>
        <dbReference type="SAM" id="MobiDB-lite"/>
    </source>
</evidence>
<dbReference type="Pfam" id="PF12684">
    <property type="entry name" value="DUF3799"/>
    <property type="match status" value="1"/>
</dbReference>
<dbReference type="InterPro" id="IPR024432">
    <property type="entry name" value="Put_RecE_PDDEXK-like_dom"/>
</dbReference>
<keyword evidence="1" id="KW-0378">Hydrolase</keyword>
<evidence type="ECO:0000313" key="4">
    <source>
        <dbReference type="EMBL" id="HJB57943.1"/>
    </source>
</evidence>
<dbReference type="InterPro" id="IPR011604">
    <property type="entry name" value="PDDEXK-like_dom_sf"/>
</dbReference>
<reference evidence="4" key="2">
    <citation type="submission" date="2021-04" db="EMBL/GenBank/DDBJ databases">
        <authorList>
            <person name="Gilroy R."/>
        </authorList>
    </citation>
    <scope>NUCLEOTIDE SEQUENCE</scope>
    <source>
        <strain evidence="4">CHK189-11263</strain>
    </source>
</reference>
<feature type="domain" description="Putative exodeoxyribonuclease 8 PDDEXK-like" evidence="3">
    <location>
        <begin position="19"/>
        <end position="262"/>
    </location>
</feature>
<evidence type="ECO:0000256" key="1">
    <source>
        <dbReference type="ARBA" id="ARBA00022801"/>
    </source>
</evidence>
<dbReference type="GO" id="GO:0016787">
    <property type="term" value="F:hydrolase activity"/>
    <property type="evidence" value="ECO:0007669"/>
    <property type="project" value="UniProtKB-KW"/>
</dbReference>
<evidence type="ECO:0000313" key="5">
    <source>
        <dbReference type="Proteomes" id="UP000824208"/>
    </source>
</evidence>
<dbReference type="Proteomes" id="UP000824208">
    <property type="component" value="Unassembled WGS sequence"/>
</dbReference>
<sequence length="318" mass="36715">MLLTRDNYYTPEADWAYMSCSQYQGWCECEARQMAKLQGRWVDEPKEAFLVGNYFHTHFESAQAHEQFCREHFEEIFKTKTTKALGTVVTGKRAPFELADRMIAVAEGDELIRSLLDLPGENEKIMTGELFGVPWRIRVDKYVPSGRLVLDYKTVANINELKWSTELREKVTFIDAYGYMMRAAVYSEIEKQSVHAESDPHFIIVAISKQDYPDKEVLELNHRQRYDYELEQIKERLGHIQRVKEGAEKPARCGCCDYCRATKKLFSIRPYFKLMPEFRERREEDYAADEGPVLADAPDTGAVGNVPAVRGSGHLAQD</sequence>
<dbReference type="Gene3D" id="3.90.320.10">
    <property type="match status" value="1"/>
</dbReference>